<sequence>MSFKIPIINISAYVADPSTASKASIAAAIHSAAISPGFFQIIGHSVPQSFQASVLAHIAHFFALPQATKDAVSRAKSPCHRGYEAVGEQHLEAGFQDMKEGFTMGPERELGGYLQGPNMWPPEDQVPGFRAAMEEYIDKMRELSVAMFRLVALSLGLEETYFDEFAGSRNSIRLCRAHRYPPTSKETAAQSRGIGAHTDFGALTLLLQDSVSIESRYSIAYFNEGPASQIIECIPTCLDKDGQALYKPVTAEQHLKNRYESSY</sequence>
<dbReference type="OrthoDB" id="288590at2759"/>
<accession>A0A0F4ZCX8</accession>
<dbReference type="Pfam" id="PF14226">
    <property type="entry name" value="DIOX_N"/>
    <property type="match status" value="1"/>
</dbReference>
<dbReference type="PANTHER" id="PTHR47990">
    <property type="entry name" value="2-OXOGLUTARATE (2OG) AND FE(II)-DEPENDENT OXYGENASE SUPERFAMILY PROTEIN-RELATED"/>
    <property type="match status" value="1"/>
</dbReference>
<proteinExistence type="inferred from homology"/>
<evidence type="ECO:0000256" key="1">
    <source>
        <dbReference type="ARBA" id="ARBA00008056"/>
    </source>
</evidence>
<dbReference type="InterPro" id="IPR027443">
    <property type="entry name" value="IPNS-like_sf"/>
</dbReference>
<dbReference type="PRINTS" id="PR00682">
    <property type="entry name" value="IPNSYNTHASE"/>
</dbReference>
<evidence type="ECO:0000313" key="3">
    <source>
        <dbReference type="EMBL" id="KKA27986.1"/>
    </source>
</evidence>
<dbReference type="InterPro" id="IPR050231">
    <property type="entry name" value="Iron_ascorbate_oxido_reductase"/>
</dbReference>
<keyword evidence="4" id="KW-1185">Reference proteome</keyword>
<evidence type="ECO:0000259" key="2">
    <source>
        <dbReference type="Pfam" id="PF14226"/>
    </source>
</evidence>
<dbReference type="EMBL" id="LAEV01001462">
    <property type="protein sequence ID" value="KKA27986.1"/>
    <property type="molecule type" value="Genomic_DNA"/>
</dbReference>
<dbReference type="SUPFAM" id="SSF51197">
    <property type="entry name" value="Clavaminate synthase-like"/>
    <property type="match status" value="1"/>
</dbReference>
<comment type="similarity">
    <text evidence="1">Belongs to the iron/ascorbate-dependent oxidoreductase family.</text>
</comment>
<organism evidence="3 4">
    <name type="scientific">Thielaviopsis punctulata</name>
    <dbReference type="NCBI Taxonomy" id="72032"/>
    <lineage>
        <taxon>Eukaryota</taxon>
        <taxon>Fungi</taxon>
        <taxon>Dikarya</taxon>
        <taxon>Ascomycota</taxon>
        <taxon>Pezizomycotina</taxon>
        <taxon>Sordariomycetes</taxon>
        <taxon>Hypocreomycetidae</taxon>
        <taxon>Microascales</taxon>
        <taxon>Ceratocystidaceae</taxon>
        <taxon>Thielaviopsis</taxon>
    </lineage>
</organism>
<dbReference type="AlphaFoldDB" id="A0A0F4ZCX8"/>
<name>A0A0F4ZCX8_9PEZI</name>
<reference evidence="3 4" key="1">
    <citation type="submission" date="2015-03" db="EMBL/GenBank/DDBJ databases">
        <authorList>
            <person name="Radwan O."/>
            <person name="Al-Naeli F.A."/>
            <person name="Rendon G.A."/>
            <person name="Fields C."/>
        </authorList>
    </citation>
    <scope>NUCLEOTIDE SEQUENCE [LARGE SCALE GENOMIC DNA]</scope>
    <source>
        <strain evidence="3">CR-DP1</strain>
    </source>
</reference>
<evidence type="ECO:0000313" key="4">
    <source>
        <dbReference type="Proteomes" id="UP000033483"/>
    </source>
</evidence>
<dbReference type="Gene3D" id="2.60.120.330">
    <property type="entry name" value="B-lactam Antibiotic, Isopenicillin N Synthase, Chain"/>
    <property type="match status" value="2"/>
</dbReference>
<dbReference type="Proteomes" id="UP000033483">
    <property type="component" value="Unassembled WGS sequence"/>
</dbReference>
<feature type="domain" description="Non-haem dioxygenase N-terminal" evidence="2">
    <location>
        <begin position="5"/>
        <end position="123"/>
    </location>
</feature>
<protein>
    <recommendedName>
        <fullName evidence="2">Non-haem dioxygenase N-terminal domain-containing protein</fullName>
    </recommendedName>
</protein>
<comment type="caution">
    <text evidence="3">The sequence shown here is derived from an EMBL/GenBank/DDBJ whole genome shotgun (WGS) entry which is preliminary data.</text>
</comment>
<gene>
    <name evidence="3" type="ORF">TD95_003299</name>
</gene>
<dbReference type="InterPro" id="IPR026992">
    <property type="entry name" value="DIOX_N"/>
</dbReference>